<comment type="caution">
    <text evidence="2">The sequence shown here is derived from an EMBL/GenBank/DDBJ whole genome shotgun (WGS) entry which is preliminary data.</text>
</comment>
<name>A0A314KLL5_NICAT</name>
<reference evidence="2" key="1">
    <citation type="submission" date="2016-11" db="EMBL/GenBank/DDBJ databases">
        <title>The genome of Nicotiana attenuata.</title>
        <authorList>
            <person name="Xu S."/>
            <person name="Brockmoeller T."/>
            <person name="Gaquerel E."/>
            <person name="Navarro A."/>
            <person name="Kuhl H."/>
            <person name="Gase K."/>
            <person name="Ling Z."/>
            <person name="Zhou W."/>
            <person name="Kreitzer C."/>
            <person name="Stanke M."/>
            <person name="Tang H."/>
            <person name="Lyons E."/>
            <person name="Pandey P."/>
            <person name="Pandey S.P."/>
            <person name="Timmermann B."/>
            <person name="Baldwin I.T."/>
        </authorList>
    </citation>
    <scope>NUCLEOTIDE SEQUENCE [LARGE SCALE GENOMIC DNA]</scope>
    <source>
        <strain evidence="2">UT</strain>
    </source>
</reference>
<evidence type="ECO:0000256" key="1">
    <source>
        <dbReference type="SAM" id="Phobius"/>
    </source>
</evidence>
<proteinExistence type="predicted"/>
<feature type="transmembrane region" description="Helical" evidence="1">
    <location>
        <begin position="47"/>
        <end position="66"/>
    </location>
</feature>
<accession>A0A314KLL5</accession>
<dbReference type="Gramene" id="OIT30148">
    <property type="protein sequence ID" value="OIT30148"/>
    <property type="gene ID" value="A4A49_16266"/>
</dbReference>
<keyword evidence="1" id="KW-0472">Membrane</keyword>
<feature type="transmembrane region" description="Helical" evidence="1">
    <location>
        <begin position="176"/>
        <end position="197"/>
    </location>
</feature>
<keyword evidence="1" id="KW-0812">Transmembrane</keyword>
<dbReference type="EMBL" id="MJEQ01001586">
    <property type="protein sequence ID" value="OIT30148.1"/>
    <property type="molecule type" value="Genomic_DNA"/>
</dbReference>
<gene>
    <name evidence="2" type="ORF">A4A49_16266</name>
</gene>
<dbReference type="Proteomes" id="UP000187609">
    <property type="component" value="Unassembled WGS sequence"/>
</dbReference>
<protein>
    <submittedName>
        <fullName evidence="2">Uncharacterized protein</fullName>
    </submittedName>
</protein>
<dbReference type="OrthoDB" id="1286549at2759"/>
<dbReference type="AlphaFoldDB" id="A0A314KLL5"/>
<keyword evidence="1" id="KW-1133">Transmembrane helix</keyword>
<organism evidence="2 3">
    <name type="scientific">Nicotiana attenuata</name>
    <name type="common">Coyote tobacco</name>
    <dbReference type="NCBI Taxonomy" id="49451"/>
    <lineage>
        <taxon>Eukaryota</taxon>
        <taxon>Viridiplantae</taxon>
        <taxon>Streptophyta</taxon>
        <taxon>Embryophyta</taxon>
        <taxon>Tracheophyta</taxon>
        <taxon>Spermatophyta</taxon>
        <taxon>Magnoliopsida</taxon>
        <taxon>eudicotyledons</taxon>
        <taxon>Gunneridae</taxon>
        <taxon>Pentapetalae</taxon>
        <taxon>asterids</taxon>
        <taxon>lamiids</taxon>
        <taxon>Solanales</taxon>
        <taxon>Solanaceae</taxon>
        <taxon>Nicotianoideae</taxon>
        <taxon>Nicotianeae</taxon>
        <taxon>Nicotiana</taxon>
    </lineage>
</organism>
<feature type="transmembrane region" description="Helical" evidence="1">
    <location>
        <begin position="72"/>
        <end position="93"/>
    </location>
</feature>
<evidence type="ECO:0000313" key="2">
    <source>
        <dbReference type="EMBL" id="OIT30148.1"/>
    </source>
</evidence>
<keyword evidence="3" id="KW-1185">Reference proteome</keyword>
<sequence length="233" mass="26684">MAGTDDITSDDIESRKVMLLEVEQRSSAILRERNDLERRADKDISELSNKILFLMAFMGGISIYLTTKIPTATAFAISILLMCLFLAGTFILVGMAKSRITLMNTFIEGFTERYRKVREDATILMELEQNRKRRLAANVVDNSEGLVRSMDFFIYRAKNISDAIDFSDFEKHYYKLINLSWALGGIYIPVVLVISYFNYYYGQDSSSLDEARSTWSNGCCLFKNYEYGAWLSA</sequence>
<evidence type="ECO:0000313" key="3">
    <source>
        <dbReference type="Proteomes" id="UP000187609"/>
    </source>
</evidence>